<dbReference type="AlphaFoldDB" id="A0A1T4XQ76"/>
<dbReference type="SUPFAM" id="SSF158682">
    <property type="entry name" value="TerB-like"/>
    <property type="match status" value="1"/>
</dbReference>
<dbReference type="EMBL" id="FUYB01000020">
    <property type="protein sequence ID" value="SKA91288.1"/>
    <property type="molecule type" value="Genomic_DNA"/>
</dbReference>
<dbReference type="OrthoDB" id="7866618at2"/>
<evidence type="ECO:0000313" key="1">
    <source>
        <dbReference type="EMBL" id="SKA91288.1"/>
    </source>
</evidence>
<dbReference type="InterPro" id="IPR029024">
    <property type="entry name" value="TerB-like"/>
</dbReference>
<dbReference type="STRING" id="92487.SAMN02745130_03251"/>
<dbReference type="Pfam" id="PF04391">
    <property type="entry name" value="DUF533"/>
    <property type="match status" value="1"/>
</dbReference>
<name>A0A1T4XQ76_9GAMM</name>
<dbReference type="InterPro" id="IPR007486">
    <property type="entry name" value="YebE"/>
</dbReference>
<evidence type="ECO:0000313" key="2">
    <source>
        <dbReference type="Proteomes" id="UP000190460"/>
    </source>
</evidence>
<protein>
    <submittedName>
        <fullName evidence="1">Uncharacterized membrane protein YebE, DUF533 family</fullName>
    </submittedName>
</protein>
<proteinExistence type="predicted"/>
<dbReference type="CDD" id="cd07178">
    <property type="entry name" value="terB_like_YebE"/>
    <property type="match status" value="1"/>
</dbReference>
<dbReference type="Proteomes" id="UP000190460">
    <property type="component" value="Unassembled WGS sequence"/>
</dbReference>
<sequence>MDAIKILGSLLSSGALSGGSAGNVLGNILGSALGGSSTSRQGGGMADVLGSLLGGAQNNSNQGGLGDVLGGLLGGQTNRQNPTGLNDVLGSLLGGGQSANSNSSQGGLGNVLGSLLGGAQQPSTGQSGGLGDLLGGLMGGQQTQAGQGQASGGLADLLTAAVSKYMQGQNPNVPDLSSQLIPNQQAAEQQASLMIRAMINAAKADGTIDPQEQERIISKLGNINDSEADFIRREFEAPLNVAGFVQSIPQGMGQAIYAISLAAIDLDSRTEAQYLSQLAQGLNLSPTTCNALHEQVGAPKLYS</sequence>
<organism evidence="1 2">
    <name type="scientific">Thiothrix eikelboomii</name>
    <dbReference type="NCBI Taxonomy" id="92487"/>
    <lineage>
        <taxon>Bacteria</taxon>
        <taxon>Pseudomonadati</taxon>
        <taxon>Pseudomonadota</taxon>
        <taxon>Gammaproteobacteria</taxon>
        <taxon>Thiotrichales</taxon>
        <taxon>Thiotrichaceae</taxon>
        <taxon>Thiothrix</taxon>
    </lineage>
</organism>
<keyword evidence="2" id="KW-1185">Reference proteome</keyword>
<gene>
    <name evidence="1" type="ORF">SAMN02745130_03251</name>
</gene>
<dbReference type="RefSeq" id="WP_078923694.1">
    <property type="nucleotide sequence ID" value="NZ_FUYB01000020.1"/>
</dbReference>
<dbReference type="Gene3D" id="1.10.3680.10">
    <property type="entry name" value="TerB-like"/>
    <property type="match status" value="1"/>
</dbReference>
<accession>A0A1T4XQ76</accession>
<reference evidence="1 2" key="1">
    <citation type="submission" date="2017-02" db="EMBL/GenBank/DDBJ databases">
        <authorList>
            <person name="Peterson S.W."/>
        </authorList>
    </citation>
    <scope>NUCLEOTIDE SEQUENCE [LARGE SCALE GENOMIC DNA]</scope>
    <source>
        <strain evidence="1 2">ATCC 49788</strain>
    </source>
</reference>